<evidence type="ECO:0000256" key="3">
    <source>
        <dbReference type="ARBA" id="ARBA00023163"/>
    </source>
</evidence>
<comment type="caution">
    <text evidence="5">The sequence shown here is derived from an EMBL/GenBank/DDBJ whole genome shotgun (WGS) entry which is preliminary data.</text>
</comment>
<dbReference type="Gene3D" id="1.10.10.10">
    <property type="entry name" value="Winged helix-like DNA-binding domain superfamily/Winged helix DNA-binding domain"/>
    <property type="match status" value="1"/>
</dbReference>
<organism evidence="5 6">
    <name type="scientific">Candidatus Scatosoma pullistercoris</name>
    <dbReference type="NCBI Taxonomy" id="2840934"/>
    <lineage>
        <taxon>Bacteria</taxon>
        <taxon>Bacillati</taxon>
        <taxon>Bacillota</taxon>
        <taxon>Clostridia</taxon>
        <taxon>Candidatus Scatosoma</taxon>
    </lineage>
</organism>
<dbReference type="InterPro" id="IPR023187">
    <property type="entry name" value="Tscrpt_reg_MarR-type_CS"/>
</dbReference>
<dbReference type="PROSITE" id="PS01117">
    <property type="entry name" value="HTH_MARR_1"/>
    <property type="match status" value="1"/>
</dbReference>
<dbReference type="SUPFAM" id="SSF46785">
    <property type="entry name" value="Winged helix' DNA-binding domain"/>
    <property type="match status" value="1"/>
</dbReference>
<evidence type="ECO:0000256" key="1">
    <source>
        <dbReference type="ARBA" id="ARBA00023015"/>
    </source>
</evidence>
<dbReference type="GO" id="GO:0003700">
    <property type="term" value="F:DNA-binding transcription factor activity"/>
    <property type="evidence" value="ECO:0007669"/>
    <property type="project" value="InterPro"/>
</dbReference>
<dbReference type="SMART" id="SM00347">
    <property type="entry name" value="HTH_MARR"/>
    <property type="match status" value="1"/>
</dbReference>
<gene>
    <name evidence="5" type="ORF">IAC57_03850</name>
</gene>
<accession>A0A9D1MEV4</accession>
<dbReference type="PANTHER" id="PTHR42756">
    <property type="entry name" value="TRANSCRIPTIONAL REGULATOR, MARR"/>
    <property type="match status" value="1"/>
</dbReference>
<reference evidence="5" key="2">
    <citation type="journal article" date="2021" name="PeerJ">
        <title>Extensive microbial diversity within the chicken gut microbiome revealed by metagenomics and culture.</title>
        <authorList>
            <person name="Gilroy R."/>
            <person name="Ravi A."/>
            <person name="Getino M."/>
            <person name="Pursley I."/>
            <person name="Horton D.L."/>
            <person name="Alikhan N.F."/>
            <person name="Baker D."/>
            <person name="Gharbi K."/>
            <person name="Hall N."/>
            <person name="Watson M."/>
            <person name="Adriaenssens E.M."/>
            <person name="Foster-Nyarko E."/>
            <person name="Jarju S."/>
            <person name="Secka A."/>
            <person name="Antonio M."/>
            <person name="Oren A."/>
            <person name="Chaudhuri R.R."/>
            <person name="La Ragione R."/>
            <person name="Hildebrand F."/>
            <person name="Pallen M.J."/>
        </authorList>
    </citation>
    <scope>NUCLEOTIDE SEQUENCE</scope>
    <source>
        <strain evidence="5">11687</strain>
    </source>
</reference>
<dbReference type="PANTHER" id="PTHR42756:SF1">
    <property type="entry name" value="TRANSCRIPTIONAL REPRESSOR OF EMRAB OPERON"/>
    <property type="match status" value="1"/>
</dbReference>
<evidence type="ECO:0000259" key="4">
    <source>
        <dbReference type="PROSITE" id="PS50995"/>
    </source>
</evidence>
<proteinExistence type="predicted"/>
<dbReference type="InterPro" id="IPR000835">
    <property type="entry name" value="HTH_MarR-typ"/>
</dbReference>
<dbReference type="GO" id="GO:0003677">
    <property type="term" value="F:DNA binding"/>
    <property type="evidence" value="ECO:0007669"/>
    <property type="project" value="UniProtKB-KW"/>
</dbReference>
<dbReference type="Pfam" id="PF01047">
    <property type="entry name" value="MarR"/>
    <property type="match status" value="1"/>
</dbReference>
<dbReference type="InterPro" id="IPR036388">
    <property type="entry name" value="WH-like_DNA-bd_sf"/>
</dbReference>
<feature type="domain" description="HTH marR-type" evidence="4">
    <location>
        <begin position="1"/>
        <end position="133"/>
    </location>
</feature>
<dbReference type="PROSITE" id="PS50995">
    <property type="entry name" value="HTH_MARR_2"/>
    <property type="match status" value="1"/>
</dbReference>
<evidence type="ECO:0000256" key="2">
    <source>
        <dbReference type="ARBA" id="ARBA00023125"/>
    </source>
</evidence>
<dbReference type="AlphaFoldDB" id="A0A9D1MEV4"/>
<evidence type="ECO:0000313" key="6">
    <source>
        <dbReference type="Proteomes" id="UP000824081"/>
    </source>
</evidence>
<dbReference type="PRINTS" id="PR00598">
    <property type="entry name" value="HTHMARR"/>
</dbReference>
<dbReference type="Proteomes" id="UP000824081">
    <property type="component" value="Unassembled WGS sequence"/>
</dbReference>
<evidence type="ECO:0000313" key="5">
    <source>
        <dbReference type="EMBL" id="HIU59218.1"/>
    </source>
</evidence>
<keyword evidence="2" id="KW-0238">DNA-binding</keyword>
<dbReference type="EMBL" id="DVMZ01000102">
    <property type="protein sequence ID" value="HIU59218.1"/>
    <property type="molecule type" value="Genomic_DNA"/>
</dbReference>
<keyword evidence="1" id="KW-0805">Transcription regulation</keyword>
<dbReference type="InterPro" id="IPR036390">
    <property type="entry name" value="WH_DNA-bd_sf"/>
</dbReference>
<protein>
    <submittedName>
        <fullName evidence="5">MarR family transcriptional regulator</fullName>
    </submittedName>
</protein>
<name>A0A9D1MEV4_9FIRM</name>
<sequence>MPTLMRQINVISRCGGRFRTEKLKEFGLCAPHHSYILNICNHPGISQEQLAEHICVDKSNVTRQLAYLENEGYVERKQSETDRRVTLVYPTEKAFRALPAVRETVRAWNEYLTRDLTESETALLLEMLEKLSVRARKYFEGREAEK</sequence>
<reference evidence="5" key="1">
    <citation type="submission" date="2020-10" db="EMBL/GenBank/DDBJ databases">
        <authorList>
            <person name="Gilroy R."/>
        </authorList>
    </citation>
    <scope>NUCLEOTIDE SEQUENCE</scope>
    <source>
        <strain evidence="5">11687</strain>
    </source>
</reference>
<keyword evidence="3" id="KW-0804">Transcription</keyword>